<dbReference type="InterPro" id="IPR023468">
    <property type="entry name" value="Riboflavin_kinase"/>
</dbReference>
<dbReference type="InterPro" id="IPR023465">
    <property type="entry name" value="Riboflavin_kinase_dom_sf"/>
</dbReference>
<keyword evidence="2" id="KW-0288">FMN</keyword>
<dbReference type="PANTHER" id="PTHR22749">
    <property type="entry name" value="RIBOFLAVIN KINASE/FMN ADENYLYLTRANSFERASE"/>
    <property type="match status" value="1"/>
</dbReference>
<dbReference type="UniPathway" id="UPA00276">
    <property type="reaction ID" value="UER00406"/>
</dbReference>
<evidence type="ECO:0000256" key="2">
    <source>
        <dbReference type="ARBA" id="ARBA00022643"/>
    </source>
</evidence>
<dbReference type="EMBL" id="AMZH03010042">
    <property type="protein sequence ID" value="RRT55544.1"/>
    <property type="molecule type" value="Genomic_DNA"/>
</dbReference>
<evidence type="ECO:0000256" key="6">
    <source>
        <dbReference type="SAM" id="MobiDB-lite"/>
    </source>
</evidence>
<dbReference type="Gene3D" id="3.40.50.1000">
    <property type="entry name" value="HAD superfamily/HAD-like"/>
    <property type="match status" value="1"/>
</dbReference>
<accession>A0A426YV04</accession>
<reference evidence="7 8" key="1">
    <citation type="journal article" date="2014" name="Agronomy (Basel)">
        <title>A Draft Genome Sequence for Ensete ventricosum, the Drought-Tolerant Tree Against Hunger.</title>
        <authorList>
            <person name="Harrison J."/>
            <person name="Moore K.A."/>
            <person name="Paszkiewicz K."/>
            <person name="Jones T."/>
            <person name="Grant M."/>
            <person name="Ambacheew D."/>
            <person name="Muzemil S."/>
            <person name="Studholme D.J."/>
        </authorList>
    </citation>
    <scope>NUCLEOTIDE SEQUENCE [LARGE SCALE GENOMIC DNA]</scope>
</reference>
<sequence length="187" mass="20285">MRMSTQPREVRPGVVAGKAAGMEVVAVPSLPKQAGLYSSADEVINSLLDLHPEKWGLPPFEDCMLLRLSLKISLWIEGTLPIEPWYIGGPVIKGFGRGSKVLGIPTGMYKPRFSLPSGKAPYHSVHTGPAADRYADRPLPGGTAKIGCRRSISAVGDRLTENSIVDGRLKKKKGKEEEEKKKEEVPG</sequence>
<keyword evidence="4" id="KW-0547">Nucleotide-binding</keyword>
<proteinExistence type="predicted"/>
<dbReference type="GO" id="GO:0009231">
    <property type="term" value="P:riboflavin biosynthetic process"/>
    <property type="evidence" value="ECO:0007669"/>
    <property type="project" value="InterPro"/>
</dbReference>
<keyword evidence="5" id="KW-0067">ATP-binding</keyword>
<dbReference type="PANTHER" id="PTHR22749:SF6">
    <property type="entry name" value="RIBOFLAVIN KINASE"/>
    <property type="match status" value="1"/>
</dbReference>
<keyword evidence="3" id="KW-0808">Transferase</keyword>
<evidence type="ECO:0000256" key="1">
    <source>
        <dbReference type="ARBA" id="ARBA00022630"/>
    </source>
</evidence>
<feature type="region of interest" description="Disordered" evidence="6">
    <location>
        <begin position="166"/>
        <end position="187"/>
    </location>
</feature>
<dbReference type="SUPFAM" id="SSF82114">
    <property type="entry name" value="Riboflavin kinase-like"/>
    <property type="match status" value="1"/>
</dbReference>
<feature type="compositionally biased region" description="Basic and acidic residues" evidence="6">
    <location>
        <begin position="174"/>
        <end position="187"/>
    </location>
</feature>
<dbReference type="Proteomes" id="UP000287651">
    <property type="component" value="Unassembled WGS sequence"/>
</dbReference>
<evidence type="ECO:0000256" key="5">
    <source>
        <dbReference type="ARBA" id="ARBA00022840"/>
    </source>
</evidence>
<protein>
    <submittedName>
        <fullName evidence="7">Uncharacterized protein</fullName>
    </submittedName>
</protein>
<comment type="caution">
    <text evidence="7">The sequence shown here is derived from an EMBL/GenBank/DDBJ whole genome shotgun (WGS) entry which is preliminary data.</text>
</comment>
<evidence type="ECO:0000313" key="8">
    <source>
        <dbReference type="Proteomes" id="UP000287651"/>
    </source>
</evidence>
<name>A0A426YV04_ENSVE</name>
<dbReference type="GO" id="GO:0008531">
    <property type="term" value="F:riboflavin kinase activity"/>
    <property type="evidence" value="ECO:0007669"/>
    <property type="project" value="InterPro"/>
</dbReference>
<dbReference type="GO" id="GO:0005524">
    <property type="term" value="F:ATP binding"/>
    <property type="evidence" value="ECO:0007669"/>
    <property type="project" value="UniProtKB-KW"/>
</dbReference>
<organism evidence="7 8">
    <name type="scientific">Ensete ventricosum</name>
    <name type="common">Abyssinian banana</name>
    <name type="synonym">Musa ensete</name>
    <dbReference type="NCBI Taxonomy" id="4639"/>
    <lineage>
        <taxon>Eukaryota</taxon>
        <taxon>Viridiplantae</taxon>
        <taxon>Streptophyta</taxon>
        <taxon>Embryophyta</taxon>
        <taxon>Tracheophyta</taxon>
        <taxon>Spermatophyta</taxon>
        <taxon>Magnoliopsida</taxon>
        <taxon>Liliopsida</taxon>
        <taxon>Zingiberales</taxon>
        <taxon>Musaceae</taxon>
        <taxon>Ensete</taxon>
    </lineage>
</organism>
<evidence type="ECO:0000256" key="4">
    <source>
        <dbReference type="ARBA" id="ARBA00022741"/>
    </source>
</evidence>
<evidence type="ECO:0000256" key="3">
    <source>
        <dbReference type="ARBA" id="ARBA00022679"/>
    </source>
</evidence>
<dbReference type="AlphaFoldDB" id="A0A426YV04"/>
<keyword evidence="1" id="KW-0285">Flavoprotein</keyword>
<dbReference type="InterPro" id="IPR023214">
    <property type="entry name" value="HAD_sf"/>
</dbReference>
<dbReference type="GO" id="GO:0009398">
    <property type="term" value="P:FMN biosynthetic process"/>
    <property type="evidence" value="ECO:0007669"/>
    <property type="project" value="UniProtKB-UniPathway"/>
</dbReference>
<evidence type="ECO:0000313" key="7">
    <source>
        <dbReference type="EMBL" id="RRT55544.1"/>
    </source>
</evidence>
<dbReference type="Gene3D" id="2.40.30.30">
    <property type="entry name" value="Riboflavin kinase-like"/>
    <property type="match status" value="1"/>
</dbReference>
<gene>
    <name evidence="7" type="ORF">B296_00008264</name>
</gene>